<name>A0ABD0Z3D7_9HEMI</name>
<feature type="region of interest" description="Disordered" evidence="1">
    <location>
        <begin position="88"/>
        <end position="239"/>
    </location>
</feature>
<comment type="caution">
    <text evidence="2">The sequence shown here is derived from an EMBL/GenBank/DDBJ whole genome shotgun (WGS) entry which is preliminary data.</text>
</comment>
<dbReference type="EMBL" id="JBFDAA010000003">
    <property type="protein sequence ID" value="KAL1139017.1"/>
    <property type="molecule type" value="Genomic_DNA"/>
</dbReference>
<feature type="region of interest" description="Disordered" evidence="1">
    <location>
        <begin position="1"/>
        <end position="22"/>
    </location>
</feature>
<keyword evidence="3" id="KW-1185">Reference proteome</keyword>
<reference evidence="2 3" key="1">
    <citation type="submission" date="2024-07" db="EMBL/GenBank/DDBJ databases">
        <title>Chromosome-level genome assembly of the water stick insect Ranatra chinensis (Heteroptera: Nepidae).</title>
        <authorList>
            <person name="Liu X."/>
        </authorList>
    </citation>
    <scope>NUCLEOTIDE SEQUENCE [LARGE SCALE GENOMIC DNA]</scope>
    <source>
        <strain evidence="2">Cailab_2021Rc</strain>
        <tissue evidence="2">Muscle</tissue>
    </source>
</reference>
<accession>A0ABD0Z3D7</accession>
<feature type="compositionally biased region" description="Basic and acidic residues" evidence="1">
    <location>
        <begin position="91"/>
        <end position="101"/>
    </location>
</feature>
<protein>
    <submittedName>
        <fullName evidence="2">Uncharacterized protein</fullName>
    </submittedName>
</protein>
<feature type="compositionally biased region" description="Low complexity" evidence="1">
    <location>
        <begin position="121"/>
        <end position="130"/>
    </location>
</feature>
<evidence type="ECO:0000256" key="1">
    <source>
        <dbReference type="SAM" id="MobiDB-lite"/>
    </source>
</evidence>
<proteinExistence type="predicted"/>
<sequence>MASKRRNMFQKNKTQETTENVADQALRLVKQRIQAGTDTSAIDYEIRFLERLVKETVQMELPDKLRGHVRTLDENASFGVVLARIDEEEDSHQASKEDRNSGWKTAKPKPSGSPTGGWEDTATSSASAATISPEEDKRRDQRGQAYRPSQDPMEVNAVQTPEGTWVFQPRRQTPSYPSAASSRSSGSDGSSDDEWPSLPSARGKQPRQPAGKPAISVAALSSTVLGGRGKTTAGPPIGK</sequence>
<gene>
    <name evidence="2" type="ORF">AAG570_009078</name>
</gene>
<evidence type="ECO:0000313" key="3">
    <source>
        <dbReference type="Proteomes" id="UP001558652"/>
    </source>
</evidence>
<dbReference type="AlphaFoldDB" id="A0ABD0Z3D7"/>
<evidence type="ECO:0000313" key="2">
    <source>
        <dbReference type="EMBL" id="KAL1139017.1"/>
    </source>
</evidence>
<dbReference type="Proteomes" id="UP001558652">
    <property type="component" value="Unassembled WGS sequence"/>
</dbReference>
<organism evidence="2 3">
    <name type="scientific">Ranatra chinensis</name>
    <dbReference type="NCBI Taxonomy" id="642074"/>
    <lineage>
        <taxon>Eukaryota</taxon>
        <taxon>Metazoa</taxon>
        <taxon>Ecdysozoa</taxon>
        <taxon>Arthropoda</taxon>
        <taxon>Hexapoda</taxon>
        <taxon>Insecta</taxon>
        <taxon>Pterygota</taxon>
        <taxon>Neoptera</taxon>
        <taxon>Paraneoptera</taxon>
        <taxon>Hemiptera</taxon>
        <taxon>Heteroptera</taxon>
        <taxon>Panheteroptera</taxon>
        <taxon>Nepomorpha</taxon>
        <taxon>Nepidae</taxon>
        <taxon>Ranatrinae</taxon>
        <taxon>Ranatra</taxon>
    </lineage>
</organism>
<feature type="compositionally biased region" description="Low complexity" evidence="1">
    <location>
        <begin position="178"/>
        <end position="189"/>
    </location>
</feature>
<feature type="compositionally biased region" description="Polar residues" evidence="1">
    <location>
        <begin position="9"/>
        <end position="21"/>
    </location>
</feature>